<accession>A0A9P8VUX3</accession>
<dbReference type="GO" id="GO:0000976">
    <property type="term" value="F:transcription cis-regulatory region binding"/>
    <property type="evidence" value="ECO:0007669"/>
    <property type="project" value="TreeGrafter"/>
</dbReference>
<gene>
    <name evidence="8" type="ORF">B0T10DRAFT_551597</name>
</gene>
<dbReference type="PANTHER" id="PTHR31845">
    <property type="entry name" value="FINGER DOMAIN PROTEIN, PUTATIVE-RELATED"/>
    <property type="match status" value="1"/>
</dbReference>
<dbReference type="Gene3D" id="4.10.240.10">
    <property type="entry name" value="Zn(2)-C6 fungal-type DNA-binding domain"/>
    <property type="match status" value="1"/>
</dbReference>
<keyword evidence="4" id="KW-0804">Transcription</keyword>
<name>A0A9P8VUX3_9HYPO</name>
<dbReference type="GO" id="GO:0008270">
    <property type="term" value="F:zinc ion binding"/>
    <property type="evidence" value="ECO:0007669"/>
    <property type="project" value="InterPro"/>
</dbReference>
<evidence type="ECO:0000313" key="8">
    <source>
        <dbReference type="EMBL" id="KAH6880355.1"/>
    </source>
</evidence>
<dbReference type="InterPro" id="IPR001138">
    <property type="entry name" value="Zn2Cys6_DnaBD"/>
</dbReference>
<keyword evidence="3" id="KW-0238">DNA-binding</keyword>
<comment type="subcellular location">
    <subcellularLocation>
        <location evidence="1">Nucleus</location>
    </subcellularLocation>
</comment>
<dbReference type="InterPro" id="IPR036864">
    <property type="entry name" value="Zn2-C6_fun-type_DNA-bd_sf"/>
</dbReference>
<evidence type="ECO:0000256" key="1">
    <source>
        <dbReference type="ARBA" id="ARBA00004123"/>
    </source>
</evidence>
<dbReference type="PANTHER" id="PTHR31845:SF10">
    <property type="entry name" value="ZN(II)2CYS6 TRANSCRIPTION FACTOR (EUROFUNG)"/>
    <property type="match status" value="1"/>
</dbReference>
<reference evidence="8 9" key="1">
    <citation type="journal article" date="2021" name="Nat. Commun.">
        <title>Genetic determinants of endophytism in the Arabidopsis root mycobiome.</title>
        <authorList>
            <person name="Mesny F."/>
            <person name="Miyauchi S."/>
            <person name="Thiergart T."/>
            <person name="Pickel B."/>
            <person name="Atanasova L."/>
            <person name="Karlsson M."/>
            <person name="Huettel B."/>
            <person name="Barry K.W."/>
            <person name="Haridas S."/>
            <person name="Chen C."/>
            <person name="Bauer D."/>
            <person name="Andreopoulos W."/>
            <person name="Pangilinan J."/>
            <person name="LaButti K."/>
            <person name="Riley R."/>
            <person name="Lipzen A."/>
            <person name="Clum A."/>
            <person name="Drula E."/>
            <person name="Henrissat B."/>
            <person name="Kohler A."/>
            <person name="Grigoriev I.V."/>
            <person name="Martin F.M."/>
            <person name="Hacquard S."/>
        </authorList>
    </citation>
    <scope>NUCLEOTIDE SEQUENCE [LARGE SCALE GENOMIC DNA]</scope>
    <source>
        <strain evidence="8 9">MPI-CAGE-CH-0241</strain>
    </source>
</reference>
<dbReference type="PROSITE" id="PS00463">
    <property type="entry name" value="ZN2_CY6_FUNGAL_1"/>
    <property type="match status" value="1"/>
</dbReference>
<evidence type="ECO:0000256" key="6">
    <source>
        <dbReference type="SAM" id="MobiDB-lite"/>
    </source>
</evidence>
<keyword evidence="9" id="KW-1185">Reference proteome</keyword>
<keyword evidence="5" id="KW-0539">Nucleus</keyword>
<evidence type="ECO:0000313" key="9">
    <source>
        <dbReference type="Proteomes" id="UP000777438"/>
    </source>
</evidence>
<evidence type="ECO:0000256" key="3">
    <source>
        <dbReference type="ARBA" id="ARBA00023125"/>
    </source>
</evidence>
<evidence type="ECO:0000256" key="4">
    <source>
        <dbReference type="ARBA" id="ARBA00023163"/>
    </source>
</evidence>
<dbReference type="AlphaFoldDB" id="A0A9P8VUX3"/>
<dbReference type="EMBL" id="JAGPYM010000026">
    <property type="protein sequence ID" value="KAH6880355.1"/>
    <property type="molecule type" value="Genomic_DNA"/>
</dbReference>
<dbReference type="Pfam" id="PF00172">
    <property type="entry name" value="Zn_clus"/>
    <property type="match status" value="1"/>
</dbReference>
<dbReference type="Proteomes" id="UP000777438">
    <property type="component" value="Unassembled WGS sequence"/>
</dbReference>
<keyword evidence="2" id="KW-0805">Transcription regulation</keyword>
<evidence type="ECO:0000256" key="2">
    <source>
        <dbReference type="ARBA" id="ARBA00023015"/>
    </source>
</evidence>
<feature type="region of interest" description="Disordered" evidence="6">
    <location>
        <begin position="98"/>
        <end position="136"/>
    </location>
</feature>
<organism evidence="8 9">
    <name type="scientific">Thelonectria olida</name>
    <dbReference type="NCBI Taxonomy" id="1576542"/>
    <lineage>
        <taxon>Eukaryota</taxon>
        <taxon>Fungi</taxon>
        <taxon>Dikarya</taxon>
        <taxon>Ascomycota</taxon>
        <taxon>Pezizomycotina</taxon>
        <taxon>Sordariomycetes</taxon>
        <taxon>Hypocreomycetidae</taxon>
        <taxon>Hypocreales</taxon>
        <taxon>Nectriaceae</taxon>
        <taxon>Thelonectria</taxon>
    </lineage>
</organism>
<protein>
    <recommendedName>
        <fullName evidence="7">Zn(2)-C6 fungal-type domain-containing protein</fullName>
    </recommendedName>
</protein>
<evidence type="ECO:0000259" key="7">
    <source>
        <dbReference type="PROSITE" id="PS50048"/>
    </source>
</evidence>
<dbReference type="CDD" id="cd12148">
    <property type="entry name" value="fungal_TF_MHR"/>
    <property type="match status" value="1"/>
</dbReference>
<dbReference type="PROSITE" id="PS50048">
    <property type="entry name" value="ZN2_CY6_FUNGAL_2"/>
    <property type="match status" value="1"/>
</dbReference>
<dbReference type="CDD" id="cd00067">
    <property type="entry name" value="GAL4"/>
    <property type="match status" value="1"/>
</dbReference>
<dbReference type="GO" id="GO:0005634">
    <property type="term" value="C:nucleus"/>
    <property type="evidence" value="ECO:0007669"/>
    <property type="project" value="UniProtKB-SubCell"/>
</dbReference>
<sequence>MQLNVFAMNQATNGLHPYSFNAAASNAAAVKLNRTCQACRIRKIKCIYDNSIGQCQRCSKLSLPCLFEPPAIRKKRERNETRIRDLERKIEGLQAAVARGGNSADSSSPGDSAQSTDLDHPSVLQSTPEDSTGDPIAQGLITLDEAGELYRVFHDHFAPLYPLVSPPPPQIWGHVRAELPALFRAALTAACSSVKPELWETLFKDTERYLVHEVMILGNRSLQLIQATLILATWNHPPKKFQNLKFNHTINMAATIVIDLRSSNEPEYKIPSSRDPSETPSDHLIELCRTFLATYFLCSSVAISFRRPSVLRYGSWVTDCLHVLDTVPNPSLNDQRLVAWSRLHRLAEESLSIVGLEDKQHIDISDTRNRFIIERCIEQVTQWKQSTPQLLLNGAMEIHYYMVLLVLHEPALYGSHKLDDFRPPYAIHNTTHEHFQTSSESTLVREQCISSSQGLLNSFLAYTDETLRQIPVILYVRMMHAVVVLIKLELSVDTPSHPGSATMDTIDRLIRRLGSASQMKKFHLPRLFHFVLHQLSNWHRSQSLDPGLRENATIEPLLGINDERRETQKVGPHADEAMQYHAGDNNGPLNYYPQDHVQSSITVPEWSDVCLTSDGLPDETAMAFLDQIFGNGPVNFIPPNSWS</sequence>
<feature type="domain" description="Zn(2)-C6 fungal-type" evidence="7">
    <location>
        <begin position="35"/>
        <end position="67"/>
    </location>
</feature>
<dbReference type="SMART" id="SM00066">
    <property type="entry name" value="GAL4"/>
    <property type="match status" value="1"/>
</dbReference>
<dbReference type="OrthoDB" id="3365636at2759"/>
<proteinExistence type="predicted"/>
<feature type="compositionally biased region" description="Polar residues" evidence="6">
    <location>
        <begin position="103"/>
        <end position="116"/>
    </location>
</feature>
<dbReference type="GO" id="GO:0000981">
    <property type="term" value="F:DNA-binding transcription factor activity, RNA polymerase II-specific"/>
    <property type="evidence" value="ECO:0007669"/>
    <property type="project" value="InterPro"/>
</dbReference>
<evidence type="ECO:0000256" key="5">
    <source>
        <dbReference type="ARBA" id="ARBA00023242"/>
    </source>
</evidence>
<dbReference type="InterPro" id="IPR051089">
    <property type="entry name" value="prtT"/>
</dbReference>
<comment type="caution">
    <text evidence="8">The sequence shown here is derived from an EMBL/GenBank/DDBJ whole genome shotgun (WGS) entry which is preliminary data.</text>
</comment>
<dbReference type="SUPFAM" id="SSF57701">
    <property type="entry name" value="Zn2/Cys6 DNA-binding domain"/>
    <property type="match status" value="1"/>
</dbReference>